<dbReference type="InterPro" id="IPR029058">
    <property type="entry name" value="AB_hydrolase_fold"/>
</dbReference>
<sequence length="254" mass="27467">MLRGSPAQPRKWRKRLLLYAAVLALLSLYWPQAQIALRLNRNTAETQRSATAARSSNRSGGYEMIGGAEVVWQRPTKELEGVLFVAHGCNHAATDWLPKSDACPRCTGLPEETNITRTALRRGIAVVAVKAALGKLLEREGLDGLPLYALGASSGGAFALALASEVELDGVCSQVMAHPAMEHLARAAIDAFGRYPPTAFVLMPRDERTAGAVQANAAALKSKVRWLKAQPGRVCSAQAHPRPRRAARLFWPCP</sequence>
<dbReference type="RefSeq" id="XP_013892319.1">
    <property type="nucleotide sequence ID" value="XM_014036865.1"/>
</dbReference>
<dbReference type="AlphaFoldDB" id="A0A0D2LNC5"/>
<gene>
    <name evidence="1" type="ORF">MNEG_14663</name>
</gene>
<name>A0A0D2LNC5_9CHLO</name>
<dbReference type="Proteomes" id="UP000054498">
    <property type="component" value="Unassembled WGS sequence"/>
</dbReference>
<organism evidence="1 2">
    <name type="scientific">Monoraphidium neglectum</name>
    <dbReference type="NCBI Taxonomy" id="145388"/>
    <lineage>
        <taxon>Eukaryota</taxon>
        <taxon>Viridiplantae</taxon>
        <taxon>Chlorophyta</taxon>
        <taxon>core chlorophytes</taxon>
        <taxon>Chlorophyceae</taxon>
        <taxon>CS clade</taxon>
        <taxon>Sphaeropleales</taxon>
        <taxon>Selenastraceae</taxon>
        <taxon>Monoraphidium</taxon>
    </lineage>
</organism>
<evidence type="ECO:0000313" key="1">
    <source>
        <dbReference type="EMBL" id="KIY93299.1"/>
    </source>
</evidence>
<dbReference type="EMBL" id="KK104882">
    <property type="protein sequence ID" value="KIY93299.1"/>
    <property type="molecule type" value="Genomic_DNA"/>
</dbReference>
<dbReference type="PANTHER" id="PTHR35128">
    <property type="entry name" value="SECRETION-REGULATING GUANINE NUCLEOTIDE EXCHANGE FACTOR"/>
    <property type="match status" value="1"/>
</dbReference>
<protein>
    <submittedName>
        <fullName evidence="1">Uncharacterized protein</fullName>
    </submittedName>
</protein>
<accession>A0A0D2LNC5</accession>
<proteinExistence type="predicted"/>
<dbReference type="OrthoDB" id="10022521at2759"/>
<dbReference type="Gene3D" id="3.40.50.1820">
    <property type="entry name" value="alpha/beta hydrolase"/>
    <property type="match status" value="1"/>
</dbReference>
<dbReference type="GeneID" id="25732248"/>
<dbReference type="SUPFAM" id="SSF53474">
    <property type="entry name" value="alpha/beta-Hydrolases"/>
    <property type="match status" value="1"/>
</dbReference>
<dbReference type="PANTHER" id="PTHR35128:SF1">
    <property type="entry name" value="SECRETION-REGULATING GUANINE NUCLEOTIDE EXCHANGE FACTOR"/>
    <property type="match status" value="1"/>
</dbReference>
<dbReference type="KEGG" id="mng:MNEG_14663"/>
<keyword evidence="2" id="KW-1185">Reference proteome</keyword>
<evidence type="ECO:0000313" key="2">
    <source>
        <dbReference type="Proteomes" id="UP000054498"/>
    </source>
</evidence>
<reference evidence="1 2" key="1">
    <citation type="journal article" date="2013" name="BMC Genomics">
        <title>Reconstruction of the lipid metabolism for the microalga Monoraphidium neglectum from its genome sequence reveals characteristics suitable for biofuel production.</title>
        <authorList>
            <person name="Bogen C."/>
            <person name="Al-Dilaimi A."/>
            <person name="Albersmeier A."/>
            <person name="Wichmann J."/>
            <person name="Grundmann M."/>
            <person name="Rupp O."/>
            <person name="Lauersen K.J."/>
            <person name="Blifernez-Klassen O."/>
            <person name="Kalinowski J."/>
            <person name="Goesmann A."/>
            <person name="Mussgnug J.H."/>
            <person name="Kruse O."/>
        </authorList>
    </citation>
    <scope>NUCLEOTIDE SEQUENCE [LARGE SCALE GENOMIC DNA]</scope>
    <source>
        <strain evidence="1 2">SAG 48.87</strain>
    </source>
</reference>